<name>A0A9D4SZ75_RHISA</name>
<comment type="caution">
    <text evidence="1">The sequence shown here is derived from an EMBL/GenBank/DDBJ whole genome shotgun (WGS) entry which is preliminary data.</text>
</comment>
<reference evidence="1" key="1">
    <citation type="journal article" date="2020" name="Cell">
        <title>Large-Scale Comparative Analyses of Tick Genomes Elucidate Their Genetic Diversity and Vector Capacities.</title>
        <authorList>
            <consortium name="Tick Genome and Microbiome Consortium (TIGMIC)"/>
            <person name="Jia N."/>
            <person name="Wang J."/>
            <person name="Shi W."/>
            <person name="Du L."/>
            <person name="Sun Y."/>
            <person name="Zhan W."/>
            <person name="Jiang J.F."/>
            <person name="Wang Q."/>
            <person name="Zhang B."/>
            <person name="Ji P."/>
            <person name="Bell-Sakyi L."/>
            <person name="Cui X.M."/>
            <person name="Yuan T.T."/>
            <person name="Jiang B.G."/>
            <person name="Yang W.F."/>
            <person name="Lam T.T."/>
            <person name="Chang Q.C."/>
            <person name="Ding S.J."/>
            <person name="Wang X.J."/>
            <person name="Zhu J.G."/>
            <person name="Ruan X.D."/>
            <person name="Zhao L."/>
            <person name="Wei J.T."/>
            <person name="Ye R.Z."/>
            <person name="Que T.C."/>
            <person name="Du C.H."/>
            <person name="Zhou Y.H."/>
            <person name="Cheng J.X."/>
            <person name="Dai P.F."/>
            <person name="Guo W.B."/>
            <person name="Han X.H."/>
            <person name="Huang E.J."/>
            <person name="Li L.F."/>
            <person name="Wei W."/>
            <person name="Gao Y.C."/>
            <person name="Liu J.Z."/>
            <person name="Shao H.Z."/>
            <person name="Wang X."/>
            <person name="Wang C.C."/>
            <person name="Yang T.C."/>
            <person name="Huo Q.B."/>
            <person name="Li W."/>
            <person name="Chen H.Y."/>
            <person name="Chen S.E."/>
            <person name="Zhou L.G."/>
            <person name="Ni X.B."/>
            <person name="Tian J.H."/>
            <person name="Sheng Y."/>
            <person name="Liu T."/>
            <person name="Pan Y.S."/>
            <person name="Xia L.Y."/>
            <person name="Li J."/>
            <person name="Zhao F."/>
            <person name="Cao W.C."/>
        </authorList>
    </citation>
    <scope>NUCLEOTIDE SEQUENCE</scope>
    <source>
        <strain evidence="1">Rsan-2018</strain>
    </source>
</reference>
<organism evidence="1 2">
    <name type="scientific">Rhipicephalus sanguineus</name>
    <name type="common">Brown dog tick</name>
    <name type="synonym">Ixodes sanguineus</name>
    <dbReference type="NCBI Taxonomy" id="34632"/>
    <lineage>
        <taxon>Eukaryota</taxon>
        <taxon>Metazoa</taxon>
        <taxon>Ecdysozoa</taxon>
        <taxon>Arthropoda</taxon>
        <taxon>Chelicerata</taxon>
        <taxon>Arachnida</taxon>
        <taxon>Acari</taxon>
        <taxon>Parasitiformes</taxon>
        <taxon>Ixodida</taxon>
        <taxon>Ixodoidea</taxon>
        <taxon>Ixodidae</taxon>
        <taxon>Rhipicephalinae</taxon>
        <taxon>Rhipicephalus</taxon>
        <taxon>Rhipicephalus</taxon>
    </lineage>
</organism>
<evidence type="ECO:0000313" key="1">
    <source>
        <dbReference type="EMBL" id="KAH7957740.1"/>
    </source>
</evidence>
<dbReference type="Proteomes" id="UP000821837">
    <property type="component" value="Unassembled WGS sequence"/>
</dbReference>
<reference evidence="1" key="2">
    <citation type="submission" date="2021-09" db="EMBL/GenBank/DDBJ databases">
        <authorList>
            <person name="Jia N."/>
            <person name="Wang J."/>
            <person name="Shi W."/>
            <person name="Du L."/>
            <person name="Sun Y."/>
            <person name="Zhan W."/>
            <person name="Jiang J."/>
            <person name="Wang Q."/>
            <person name="Zhang B."/>
            <person name="Ji P."/>
            <person name="Sakyi L.B."/>
            <person name="Cui X."/>
            <person name="Yuan T."/>
            <person name="Jiang B."/>
            <person name="Yang W."/>
            <person name="Lam T.T.-Y."/>
            <person name="Chang Q."/>
            <person name="Ding S."/>
            <person name="Wang X."/>
            <person name="Zhu J."/>
            <person name="Ruan X."/>
            <person name="Zhao L."/>
            <person name="Wei J."/>
            <person name="Que T."/>
            <person name="Du C."/>
            <person name="Cheng J."/>
            <person name="Dai P."/>
            <person name="Han X."/>
            <person name="Huang E."/>
            <person name="Gao Y."/>
            <person name="Liu J."/>
            <person name="Shao H."/>
            <person name="Ye R."/>
            <person name="Li L."/>
            <person name="Wei W."/>
            <person name="Wang X."/>
            <person name="Wang C."/>
            <person name="Huo Q."/>
            <person name="Li W."/>
            <person name="Guo W."/>
            <person name="Chen H."/>
            <person name="Chen S."/>
            <person name="Zhou L."/>
            <person name="Zhou L."/>
            <person name="Ni X."/>
            <person name="Tian J."/>
            <person name="Zhou Y."/>
            <person name="Sheng Y."/>
            <person name="Liu T."/>
            <person name="Pan Y."/>
            <person name="Xia L."/>
            <person name="Li J."/>
            <person name="Zhao F."/>
            <person name="Cao W."/>
        </authorList>
    </citation>
    <scope>NUCLEOTIDE SEQUENCE</scope>
    <source>
        <strain evidence="1">Rsan-2018</strain>
        <tissue evidence="1">Larvae</tissue>
    </source>
</reference>
<sequence length="125" mass="13618">MPPPKQHFFNVRTTMVRPPPGTSVGEVIDAVESLVTTEIYSMQHQEGLDFQVGVLAARTAVYPSTCPRVGGTLLVTMPPPKGHFFDVRTPPGTSVDEVIDAVEHWSAYKIFAAFNTAVDSTSRSE</sequence>
<accession>A0A9D4SZ75</accession>
<dbReference type="AlphaFoldDB" id="A0A9D4SZ75"/>
<gene>
    <name evidence="1" type="ORF">HPB52_022537</name>
</gene>
<dbReference type="EMBL" id="JABSTV010001250">
    <property type="protein sequence ID" value="KAH7957740.1"/>
    <property type="molecule type" value="Genomic_DNA"/>
</dbReference>
<keyword evidence="2" id="KW-1185">Reference proteome</keyword>
<proteinExistence type="predicted"/>
<evidence type="ECO:0000313" key="2">
    <source>
        <dbReference type="Proteomes" id="UP000821837"/>
    </source>
</evidence>
<protein>
    <submittedName>
        <fullName evidence="1">Uncharacterized protein</fullName>
    </submittedName>
</protein>